<dbReference type="RefSeq" id="WP_340238602.1">
    <property type="nucleotide sequence ID" value="NZ_JBBEWC010000010.1"/>
</dbReference>
<keyword evidence="4 6" id="KW-1133">Transmembrane helix</keyword>
<evidence type="ECO:0000313" key="8">
    <source>
        <dbReference type="Proteomes" id="UP001597510"/>
    </source>
</evidence>
<evidence type="ECO:0000256" key="3">
    <source>
        <dbReference type="ARBA" id="ARBA00022692"/>
    </source>
</evidence>
<reference evidence="8" key="1">
    <citation type="journal article" date="2019" name="Int. J. Syst. Evol. Microbiol.">
        <title>The Global Catalogue of Microorganisms (GCM) 10K type strain sequencing project: providing services to taxonomists for standard genome sequencing and annotation.</title>
        <authorList>
            <consortium name="The Broad Institute Genomics Platform"/>
            <consortium name="The Broad Institute Genome Sequencing Center for Infectious Disease"/>
            <person name="Wu L."/>
            <person name="Ma J."/>
        </authorList>
    </citation>
    <scope>NUCLEOTIDE SEQUENCE [LARGE SCALE GENOMIC DNA]</scope>
    <source>
        <strain evidence="8">KCTC 52344</strain>
    </source>
</reference>
<evidence type="ECO:0000256" key="6">
    <source>
        <dbReference type="SAM" id="Phobius"/>
    </source>
</evidence>
<keyword evidence="8" id="KW-1185">Reference proteome</keyword>
<feature type="transmembrane region" description="Helical" evidence="6">
    <location>
        <begin position="96"/>
        <end position="115"/>
    </location>
</feature>
<evidence type="ECO:0000256" key="1">
    <source>
        <dbReference type="ARBA" id="ARBA00004651"/>
    </source>
</evidence>
<dbReference type="EMBL" id="JBHULC010000039">
    <property type="protein sequence ID" value="MFD2524052.1"/>
    <property type="molecule type" value="Genomic_DNA"/>
</dbReference>
<name>A0ABW5JGN3_9BACT</name>
<accession>A0ABW5JGN3</accession>
<feature type="transmembrane region" description="Helical" evidence="6">
    <location>
        <begin position="221"/>
        <end position="244"/>
    </location>
</feature>
<feature type="transmembrane region" description="Helical" evidence="6">
    <location>
        <begin position="147"/>
        <end position="172"/>
    </location>
</feature>
<dbReference type="Proteomes" id="UP001597510">
    <property type="component" value="Unassembled WGS sequence"/>
</dbReference>
<feature type="transmembrane region" description="Helical" evidence="6">
    <location>
        <begin position="184"/>
        <end position="209"/>
    </location>
</feature>
<dbReference type="NCBIfam" id="TIGR00765">
    <property type="entry name" value="yihY_not_rbn"/>
    <property type="match status" value="1"/>
</dbReference>
<comment type="subcellular location">
    <subcellularLocation>
        <location evidence="1">Cell membrane</location>
        <topology evidence="1">Multi-pass membrane protein</topology>
    </subcellularLocation>
</comment>
<protein>
    <submittedName>
        <fullName evidence="7">YihY/virulence factor BrkB family protein</fullName>
    </submittedName>
</protein>
<dbReference type="PANTHER" id="PTHR30213">
    <property type="entry name" value="INNER MEMBRANE PROTEIN YHJD"/>
    <property type="match status" value="1"/>
</dbReference>
<keyword evidence="5 6" id="KW-0472">Membrane</keyword>
<dbReference type="InterPro" id="IPR017039">
    <property type="entry name" value="Virul_fac_BrkB"/>
</dbReference>
<keyword evidence="2" id="KW-1003">Cell membrane</keyword>
<organism evidence="7 8">
    <name type="scientific">Emticicia soli</name>
    <dbReference type="NCBI Taxonomy" id="2027878"/>
    <lineage>
        <taxon>Bacteria</taxon>
        <taxon>Pseudomonadati</taxon>
        <taxon>Bacteroidota</taxon>
        <taxon>Cytophagia</taxon>
        <taxon>Cytophagales</taxon>
        <taxon>Leadbetterellaceae</taxon>
        <taxon>Emticicia</taxon>
    </lineage>
</organism>
<dbReference type="Pfam" id="PF03631">
    <property type="entry name" value="Virul_fac_BrkB"/>
    <property type="match status" value="1"/>
</dbReference>
<evidence type="ECO:0000256" key="4">
    <source>
        <dbReference type="ARBA" id="ARBA00022989"/>
    </source>
</evidence>
<comment type="caution">
    <text evidence="7">The sequence shown here is derived from an EMBL/GenBank/DDBJ whole genome shotgun (WGS) entry which is preliminary data.</text>
</comment>
<feature type="transmembrane region" description="Helical" evidence="6">
    <location>
        <begin position="256"/>
        <end position="277"/>
    </location>
</feature>
<feature type="transmembrane region" description="Helical" evidence="6">
    <location>
        <begin position="34"/>
        <end position="57"/>
    </location>
</feature>
<evidence type="ECO:0000256" key="2">
    <source>
        <dbReference type="ARBA" id="ARBA00022475"/>
    </source>
</evidence>
<evidence type="ECO:0000256" key="5">
    <source>
        <dbReference type="ARBA" id="ARBA00023136"/>
    </source>
</evidence>
<gene>
    <name evidence="7" type="ORF">ACFSR2_24335</name>
</gene>
<proteinExistence type="predicted"/>
<keyword evidence="3 6" id="KW-0812">Transmembrane</keyword>
<evidence type="ECO:0000313" key="7">
    <source>
        <dbReference type="EMBL" id="MFD2524052.1"/>
    </source>
</evidence>
<sequence>MSKSKLSPKNLWLITKKSFEAWNAADPFRQSAIIAYYAIFSIPSLLVIIIALAGLAFGKEAVQGEISNQISSALGADTAKQIEEIIAKAGEQKKSIIATIIGIVSLIFGAMGVFLQLQTSLNQIWEVKVKPELKGKEKWLKLVKDRLFSFGLIVSIGFLLLISLVLTTALAAFSGWIQAHLPDFMLFLFQFINFLISFVIISVLFALMYKILPDARIKLKDVWVGAMVTTLLFILGKFALGIYFGKAEPGSTYGAAGSIILVMLWVSYSCMIVFFGAEFTKQFATHYGKGIVPSKDAILVELSEEQELLVDKTIKKREKAEKA</sequence>
<dbReference type="PIRSF" id="PIRSF035875">
    <property type="entry name" value="RNase_BN"/>
    <property type="match status" value="1"/>
</dbReference>
<dbReference type="PANTHER" id="PTHR30213:SF1">
    <property type="entry name" value="INNER MEMBRANE PROTEIN YHJD"/>
    <property type="match status" value="1"/>
</dbReference>